<feature type="compositionally biased region" description="Polar residues" evidence="1">
    <location>
        <begin position="29"/>
        <end position="42"/>
    </location>
</feature>
<proteinExistence type="predicted"/>
<keyword evidence="3" id="KW-1185">Reference proteome</keyword>
<dbReference type="Proteomes" id="UP000799779">
    <property type="component" value="Unassembled WGS sequence"/>
</dbReference>
<gene>
    <name evidence="2" type="ORF">P154DRAFT_608513</name>
</gene>
<feature type="compositionally biased region" description="Polar residues" evidence="1">
    <location>
        <begin position="1"/>
        <end position="19"/>
    </location>
</feature>
<organism evidence="2 3">
    <name type="scientific">Amniculicola lignicola CBS 123094</name>
    <dbReference type="NCBI Taxonomy" id="1392246"/>
    <lineage>
        <taxon>Eukaryota</taxon>
        <taxon>Fungi</taxon>
        <taxon>Dikarya</taxon>
        <taxon>Ascomycota</taxon>
        <taxon>Pezizomycotina</taxon>
        <taxon>Dothideomycetes</taxon>
        <taxon>Pleosporomycetidae</taxon>
        <taxon>Pleosporales</taxon>
        <taxon>Amniculicolaceae</taxon>
        <taxon>Amniculicola</taxon>
    </lineage>
</organism>
<feature type="compositionally biased region" description="Acidic residues" evidence="1">
    <location>
        <begin position="86"/>
        <end position="96"/>
    </location>
</feature>
<feature type="region of interest" description="Disordered" evidence="1">
    <location>
        <begin position="1"/>
        <end position="134"/>
    </location>
</feature>
<sequence>MDSPPTNSNEQSSTKSSEGLPQGAEPISVSPTDTPESAQGPSQGAKPSFVKPTETPTSSDLVPDPDSKANTNASDDSKSNAKTNVFDDDDDESEDDSPTRYLDAMSLPYREQKSIPQPALRPSAGAEGHSPYGDRFGPCWSCGGKVSRLRCEECGQLNS</sequence>
<dbReference type="AlphaFoldDB" id="A0A6A5X2K0"/>
<evidence type="ECO:0000256" key="1">
    <source>
        <dbReference type="SAM" id="MobiDB-lite"/>
    </source>
</evidence>
<protein>
    <submittedName>
        <fullName evidence="2">Uncharacterized protein</fullName>
    </submittedName>
</protein>
<evidence type="ECO:0000313" key="3">
    <source>
        <dbReference type="Proteomes" id="UP000799779"/>
    </source>
</evidence>
<accession>A0A6A5X2K0</accession>
<name>A0A6A5X2K0_9PLEO</name>
<evidence type="ECO:0000313" key="2">
    <source>
        <dbReference type="EMBL" id="KAF2005616.1"/>
    </source>
</evidence>
<dbReference type="EMBL" id="ML977562">
    <property type="protein sequence ID" value="KAF2005616.1"/>
    <property type="molecule type" value="Genomic_DNA"/>
</dbReference>
<reference evidence="2" key="1">
    <citation type="journal article" date="2020" name="Stud. Mycol.">
        <title>101 Dothideomycetes genomes: a test case for predicting lifestyles and emergence of pathogens.</title>
        <authorList>
            <person name="Haridas S."/>
            <person name="Albert R."/>
            <person name="Binder M."/>
            <person name="Bloem J."/>
            <person name="Labutti K."/>
            <person name="Salamov A."/>
            <person name="Andreopoulos B."/>
            <person name="Baker S."/>
            <person name="Barry K."/>
            <person name="Bills G."/>
            <person name="Bluhm B."/>
            <person name="Cannon C."/>
            <person name="Castanera R."/>
            <person name="Culley D."/>
            <person name="Daum C."/>
            <person name="Ezra D."/>
            <person name="Gonzalez J."/>
            <person name="Henrissat B."/>
            <person name="Kuo A."/>
            <person name="Liang C."/>
            <person name="Lipzen A."/>
            <person name="Lutzoni F."/>
            <person name="Magnuson J."/>
            <person name="Mondo S."/>
            <person name="Nolan M."/>
            <person name="Ohm R."/>
            <person name="Pangilinan J."/>
            <person name="Park H.-J."/>
            <person name="Ramirez L."/>
            <person name="Alfaro M."/>
            <person name="Sun H."/>
            <person name="Tritt A."/>
            <person name="Yoshinaga Y."/>
            <person name="Zwiers L.-H."/>
            <person name="Turgeon B."/>
            <person name="Goodwin S."/>
            <person name="Spatafora J."/>
            <person name="Crous P."/>
            <person name="Grigoriev I."/>
        </authorList>
    </citation>
    <scope>NUCLEOTIDE SEQUENCE</scope>
    <source>
        <strain evidence="2">CBS 123094</strain>
    </source>
</reference>